<gene>
    <name evidence="10" type="ORF">A6X21_01455</name>
</gene>
<evidence type="ECO:0000256" key="6">
    <source>
        <dbReference type="RuleBase" id="RU362116"/>
    </source>
</evidence>
<dbReference type="InterPro" id="IPR037925">
    <property type="entry name" value="FlgE/F/G-like"/>
</dbReference>
<keyword evidence="11" id="KW-1185">Reference proteome</keyword>
<dbReference type="RefSeq" id="WP_013110957.1">
    <property type="nucleotide sequence ID" value="NZ_LYDR01000154.1"/>
</dbReference>
<protein>
    <recommendedName>
        <fullName evidence="3 5">Flagellar basal-body rod protein FlgG</fullName>
    </recommendedName>
</protein>
<dbReference type="STRING" id="1841610.A6X21_01455"/>
<name>A0A1C3E4Y3_9PLAN</name>
<dbReference type="Proteomes" id="UP000094828">
    <property type="component" value="Unassembled WGS sequence"/>
</dbReference>
<keyword evidence="10" id="KW-0282">Flagellum</keyword>
<evidence type="ECO:0000259" key="9">
    <source>
        <dbReference type="Pfam" id="PF22692"/>
    </source>
</evidence>
<dbReference type="GO" id="GO:0009426">
    <property type="term" value="C:bacterial-type flagellum basal body, distal rod"/>
    <property type="evidence" value="ECO:0007669"/>
    <property type="project" value="UniProtKB-UniRule"/>
</dbReference>
<comment type="similarity">
    <text evidence="2 6">Belongs to the flagella basal body rod proteins family.</text>
</comment>
<evidence type="ECO:0000256" key="1">
    <source>
        <dbReference type="ARBA" id="ARBA00004117"/>
    </source>
</evidence>
<keyword evidence="10" id="KW-0966">Cell projection</keyword>
<dbReference type="NCBIfam" id="TIGR03506">
    <property type="entry name" value="FlgEFG_subfam"/>
    <property type="match status" value="2"/>
</dbReference>
<dbReference type="Pfam" id="PF00460">
    <property type="entry name" value="Flg_bb_rod"/>
    <property type="match status" value="1"/>
</dbReference>
<dbReference type="GO" id="GO:0071978">
    <property type="term" value="P:bacterial-type flagellum-dependent swarming motility"/>
    <property type="evidence" value="ECO:0007669"/>
    <property type="project" value="TreeGrafter"/>
</dbReference>
<accession>A0A1C3E4Y3</accession>
<evidence type="ECO:0000256" key="5">
    <source>
        <dbReference type="NCBIfam" id="TIGR02488"/>
    </source>
</evidence>
<dbReference type="InterPro" id="IPR001444">
    <property type="entry name" value="Flag_bb_rod_N"/>
</dbReference>
<feature type="domain" description="Flagellar basal-body/hook protein C-terminal" evidence="8">
    <location>
        <begin position="218"/>
        <end position="263"/>
    </location>
</feature>
<dbReference type="Pfam" id="PF06429">
    <property type="entry name" value="Flg_bbr_C"/>
    <property type="match status" value="1"/>
</dbReference>
<dbReference type="Pfam" id="PF22692">
    <property type="entry name" value="LlgE_F_G_D1"/>
    <property type="match status" value="1"/>
</dbReference>
<dbReference type="InterPro" id="IPR010930">
    <property type="entry name" value="Flg_bb/hook_C_dom"/>
</dbReference>
<keyword evidence="4 6" id="KW-0975">Bacterial flagellum</keyword>
<dbReference type="InterPro" id="IPR012834">
    <property type="entry name" value="FlgG_G_neg"/>
</dbReference>
<dbReference type="PANTHER" id="PTHR30435">
    <property type="entry name" value="FLAGELLAR PROTEIN"/>
    <property type="match status" value="1"/>
</dbReference>
<keyword evidence="10" id="KW-0969">Cilium</keyword>
<dbReference type="AlphaFoldDB" id="A0A1C3E4Y3"/>
<dbReference type="PANTHER" id="PTHR30435:SF19">
    <property type="entry name" value="FLAGELLAR BASAL-BODY ROD PROTEIN FLGG"/>
    <property type="match status" value="1"/>
</dbReference>
<feature type="domain" description="Flagellar hook protein FlgE/F/G-like D1" evidence="9">
    <location>
        <begin position="97"/>
        <end position="162"/>
    </location>
</feature>
<dbReference type="OrthoDB" id="9804559at2"/>
<feature type="domain" description="Flagellar basal body rod protein N-terminal" evidence="7">
    <location>
        <begin position="6"/>
        <end position="36"/>
    </location>
</feature>
<dbReference type="EMBL" id="LYDR01000154">
    <property type="protein sequence ID" value="ODA28290.1"/>
    <property type="molecule type" value="Genomic_DNA"/>
</dbReference>
<comment type="caution">
    <text evidence="10">The sequence shown here is derived from an EMBL/GenBank/DDBJ whole genome shotgun (WGS) entry which is preliminary data.</text>
</comment>
<organism evidence="10 11">
    <name type="scientific">Planctopirus hydrillae</name>
    <dbReference type="NCBI Taxonomy" id="1841610"/>
    <lineage>
        <taxon>Bacteria</taxon>
        <taxon>Pseudomonadati</taxon>
        <taxon>Planctomycetota</taxon>
        <taxon>Planctomycetia</taxon>
        <taxon>Planctomycetales</taxon>
        <taxon>Planctomycetaceae</taxon>
        <taxon>Planctopirus</taxon>
    </lineage>
</organism>
<dbReference type="InterPro" id="IPR020013">
    <property type="entry name" value="Flagellar_FlgE/F/G"/>
</dbReference>
<dbReference type="InterPro" id="IPR053967">
    <property type="entry name" value="LlgE_F_G-like_D1"/>
</dbReference>
<evidence type="ECO:0000313" key="10">
    <source>
        <dbReference type="EMBL" id="ODA28290.1"/>
    </source>
</evidence>
<evidence type="ECO:0000256" key="4">
    <source>
        <dbReference type="ARBA" id="ARBA00023143"/>
    </source>
</evidence>
<evidence type="ECO:0000313" key="11">
    <source>
        <dbReference type="Proteomes" id="UP000094828"/>
    </source>
</evidence>
<evidence type="ECO:0000256" key="3">
    <source>
        <dbReference type="ARBA" id="ARBA00017948"/>
    </source>
</evidence>
<proteinExistence type="inferred from homology"/>
<evidence type="ECO:0000256" key="2">
    <source>
        <dbReference type="ARBA" id="ARBA00009677"/>
    </source>
</evidence>
<sequence>MLYRAMYTAASGMQAYMFNLDTIANNLANAGTNGFKRSRTDFEDLYYQYYKLPGTQDTLGNYTPIGTAAGLGVRVAGTQIDFSQGALLETGRQLDMAITGDGFFMVRGNNQLFYTRRGEFTVNSNGDVVLASADIGRLIDPPINIPPDTVDIGISAEGIVSVIQAGSTVQNQVGQIQLARFINPEGLYQAGESLYAVTDASGQPLISNPGDQGLGLIRQGFLEISNVEPANELVDLIKTQRNVELNSQVIQASDQLLQLITNLRRY</sequence>
<dbReference type="NCBIfam" id="TIGR02488">
    <property type="entry name" value="flgG_G_neg"/>
    <property type="match status" value="1"/>
</dbReference>
<reference evidence="10 11" key="1">
    <citation type="submission" date="2016-05" db="EMBL/GenBank/DDBJ databases">
        <title>Genomic and physiological characterization of Planctopirus sp. isolated from fresh water lake.</title>
        <authorList>
            <person name="Subhash Y."/>
            <person name="Ramana C."/>
        </authorList>
    </citation>
    <scope>NUCLEOTIDE SEQUENCE [LARGE SCALE GENOMIC DNA]</scope>
    <source>
        <strain evidence="10 11">JC280</strain>
    </source>
</reference>
<evidence type="ECO:0000259" key="7">
    <source>
        <dbReference type="Pfam" id="PF00460"/>
    </source>
</evidence>
<evidence type="ECO:0000259" key="8">
    <source>
        <dbReference type="Pfam" id="PF06429"/>
    </source>
</evidence>
<comment type="subcellular location">
    <subcellularLocation>
        <location evidence="1 6">Bacterial flagellum basal body</location>
    </subcellularLocation>
</comment>
<dbReference type="SUPFAM" id="SSF117143">
    <property type="entry name" value="Flagellar hook protein flgE"/>
    <property type="match status" value="1"/>
</dbReference>